<feature type="compositionally biased region" description="Low complexity" evidence="2">
    <location>
        <begin position="8"/>
        <end position="25"/>
    </location>
</feature>
<dbReference type="SUPFAM" id="SSF53098">
    <property type="entry name" value="Ribonuclease H-like"/>
    <property type="match status" value="1"/>
</dbReference>
<dbReference type="Pfam" id="PF22936">
    <property type="entry name" value="Pol_BBD"/>
    <property type="match status" value="1"/>
</dbReference>
<evidence type="ECO:0000256" key="1">
    <source>
        <dbReference type="ARBA" id="ARBA00022750"/>
    </source>
</evidence>
<dbReference type="InterPro" id="IPR029472">
    <property type="entry name" value="Copia-like_N"/>
</dbReference>
<evidence type="ECO:0000313" key="4">
    <source>
        <dbReference type="EMBL" id="AEJ72555.1"/>
    </source>
</evidence>
<dbReference type="EMBL" id="HQ445899">
    <property type="protein sequence ID" value="AEJ72555.1"/>
    <property type="molecule type" value="Genomic_DNA"/>
</dbReference>
<evidence type="ECO:0000256" key="2">
    <source>
        <dbReference type="SAM" id="MobiDB-lite"/>
    </source>
</evidence>
<dbReference type="Pfam" id="PF00665">
    <property type="entry name" value="rve"/>
    <property type="match status" value="1"/>
</dbReference>
<dbReference type="PANTHER" id="PTHR11439">
    <property type="entry name" value="GAG-POL-RELATED RETROTRANSPOSON"/>
    <property type="match status" value="1"/>
</dbReference>
<dbReference type="InterPro" id="IPR013103">
    <property type="entry name" value="RVT_2"/>
</dbReference>
<dbReference type="AlphaFoldDB" id="G0XZB5"/>
<dbReference type="GO" id="GO:0004190">
    <property type="term" value="F:aspartic-type endopeptidase activity"/>
    <property type="evidence" value="ECO:0007669"/>
    <property type="project" value="UniProtKB-KW"/>
</dbReference>
<dbReference type="InterPro" id="IPR036397">
    <property type="entry name" value="RNaseH_sf"/>
</dbReference>
<protein>
    <submittedName>
        <fullName evidence="4">Putative retroelement polyprotein</fullName>
    </submittedName>
</protein>
<dbReference type="GO" id="GO:0003676">
    <property type="term" value="F:nucleic acid binding"/>
    <property type="evidence" value="ECO:0007669"/>
    <property type="project" value="InterPro"/>
</dbReference>
<feature type="domain" description="Integrase catalytic" evidence="3">
    <location>
        <begin position="489"/>
        <end position="655"/>
    </location>
</feature>
<reference evidence="4" key="1">
    <citation type="journal article" date="2011" name="Mol. Plant Pathol.">
        <title>Identification of serine/threonine kinase and nucleotide-binding site-leucine-rich repeat (NBS-LRR) genes in the fire blight resistance quantitative trait locus of apple cultivar 'Evereste'.</title>
        <authorList>
            <person name="Parravicini G."/>
            <person name="Gessler C."/>
            <person name="Denance C."/>
            <person name="Lasserre-Zuber P."/>
            <person name="Vergne E."/>
            <person name="Brisset M.N."/>
            <person name="Patocchi A."/>
            <person name="Durel C.E."/>
            <person name="Broggini G.A."/>
        </authorList>
    </citation>
    <scope>NUCLEOTIDE SEQUENCE</scope>
</reference>
<keyword evidence="1" id="KW-0378">Hydrolase</keyword>
<dbReference type="InterPro" id="IPR057670">
    <property type="entry name" value="SH3_retrovirus"/>
</dbReference>
<proteinExistence type="predicted"/>
<dbReference type="CDD" id="cd09272">
    <property type="entry name" value="RNase_HI_RT_Ty1"/>
    <property type="match status" value="1"/>
</dbReference>
<dbReference type="GO" id="GO:0015074">
    <property type="term" value="P:DNA integration"/>
    <property type="evidence" value="ECO:0007669"/>
    <property type="project" value="InterPro"/>
</dbReference>
<accession>G0XZB5</accession>
<feature type="region of interest" description="Disordered" evidence="2">
    <location>
        <begin position="732"/>
        <end position="760"/>
    </location>
</feature>
<dbReference type="PANTHER" id="PTHR11439:SF467">
    <property type="entry name" value="INTEGRASE CATALYTIC DOMAIN-CONTAINING PROTEIN"/>
    <property type="match status" value="1"/>
</dbReference>
<dbReference type="InterPro" id="IPR043502">
    <property type="entry name" value="DNA/RNA_pol_sf"/>
</dbReference>
<dbReference type="SUPFAM" id="SSF56672">
    <property type="entry name" value="DNA/RNA polymerases"/>
    <property type="match status" value="1"/>
</dbReference>
<dbReference type="InterPro" id="IPR001584">
    <property type="entry name" value="Integrase_cat-core"/>
</dbReference>
<sequence length="1249" mass="140780">MEEENILAASSENILGSSSASSSEADGNPNQRLCSILLTEFNYLPWSRAITLALGGRSKLGFINGTIVPPEVGDSKYEEWFCKDQLVMSWLFNSMGSKVSEIFSFSESAFDLWKAVKEIYGNQNNAARIFELQKNLSVLNQDGKTFIEHLGRLKSMWNELNLYRPHTTDPAILLKQAEEDKVFQLLSSLDSTYEDLRSHILMSVELPPLNTPNFSKQTKPGRSANQVSRLQTASTVGNFTSNPSALLSEFSSFTQKKDESNLHKGNSEASTTKLFEQFAKFLQTKVSSSVDMSSILNSFSAALASRKLANVWIIDSGATDHITNIKRYMHDFKEAVIPQFVSVANGTGVSVLGEGKVKLIDANVESTALYVPSFPFQLLSVGRLTNSLNCDVIFSPFNVIFQDRITKKKIGEGMYKDGLYMLSLQPVEARGLQVGFLKNHLLWHRRLRHPSNLVQSHLFKTSENVMTQDCEVCHFSKQTRLPFDVSSTKSCKPFEIVHSDVWGPAPLVSFDGFRYFVTFVDDFSRCTWLYLLKSKDEVINVFQEFHSLVTNQFSTQLKVLRSDNGTEYMSNAFAQYLTCHGIIHQTSCVGTPQQNGVAERKNRDLLEKTRSLMLQMSVPKKFWSHGVLTAAYVINRLLSKGYKCYDPRRRKLLVFRDVVFDEKTPFFASTRGEDLLGEEDFLDQILTPIMEINALPHHFLVPDQPSNNEISIDPVECNSSSDILVDNESTEDTEQNQISSEDNLAITPEVITPRRNPSRNRGKPTWFKDYVSYTSRHPIEKYLEYSRVSSSHADILSKISASSEPSSFQEANSQLIWQTAMDEELRALNENKTWSITKLPKGMRAVGCRWVYKTKFKSDGLVERHKARLVARGFTQTYGIDYKETFAPVAKMNSLHKAIYGLKQSPRAWYAKLSSVLENIGFKRSNADSSLFVRDSSAGKLIVLIYVDDLIVTGDSLTEIQRLKGFLHKKFAIKDLGTLKYFLGIEVASSSKGLLLNQRKYILDLLQESKMLEAKPVATPIACKEKLGLDGDLLTDVGLYQRLVGKLIYLTITRPDIMHAVSLVTVRRILRYLKGTVGTGIVIRKIGNAHIVGYTDADWGGSKIDRRSTTGYCTFVGGNLVTWKSKKQSVVARSSAEAEYRAMASTTCELIWLQGLLNDLGFKRTLPMPLFCDNQAAIYIASNPVFHERTKHIEMDCHFVREKTQSDVIQHVFVRSTDQLADIFTKGLCRVQFNTLLVQLGLMNILAFV</sequence>
<dbReference type="InterPro" id="IPR054722">
    <property type="entry name" value="PolX-like_BBD"/>
</dbReference>
<dbReference type="Pfam" id="PF14244">
    <property type="entry name" value="Retrotran_gag_3"/>
    <property type="match status" value="1"/>
</dbReference>
<dbReference type="PROSITE" id="PS50994">
    <property type="entry name" value="INTEGRASE"/>
    <property type="match status" value="1"/>
</dbReference>
<dbReference type="Pfam" id="PF07727">
    <property type="entry name" value="RVT_2"/>
    <property type="match status" value="1"/>
</dbReference>
<feature type="region of interest" description="Disordered" evidence="2">
    <location>
        <begin position="1"/>
        <end position="28"/>
    </location>
</feature>
<keyword evidence="1" id="KW-0645">Protease</keyword>
<keyword evidence="1" id="KW-0064">Aspartyl protease</keyword>
<name>G0XZB5_MALDO</name>
<dbReference type="InterPro" id="IPR012337">
    <property type="entry name" value="RNaseH-like_sf"/>
</dbReference>
<dbReference type="Gene3D" id="3.30.420.10">
    <property type="entry name" value="Ribonuclease H-like superfamily/Ribonuclease H"/>
    <property type="match status" value="1"/>
</dbReference>
<dbReference type="Pfam" id="PF25597">
    <property type="entry name" value="SH3_retrovirus"/>
    <property type="match status" value="1"/>
</dbReference>
<evidence type="ECO:0000259" key="3">
    <source>
        <dbReference type="PROSITE" id="PS50994"/>
    </source>
</evidence>
<organism evidence="4">
    <name type="scientific">Malus domestica</name>
    <name type="common">Apple</name>
    <name type="synonym">Pyrus malus</name>
    <dbReference type="NCBI Taxonomy" id="3750"/>
    <lineage>
        <taxon>Eukaryota</taxon>
        <taxon>Viridiplantae</taxon>
        <taxon>Streptophyta</taxon>
        <taxon>Embryophyta</taxon>
        <taxon>Tracheophyta</taxon>
        <taxon>Spermatophyta</taxon>
        <taxon>Magnoliopsida</taxon>
        <taxon>eudicotyledons</taxon>
        <taxon>Gunneridae</taxon>
        <taxon>Pentapetalae</taxon>
        <taxon>rosids</taxon>
        <taxon>fabids</taxon>
        <taxon>Rosales</taxon>
        <taxon>Rosaceae</taxon>
        <taxon>Amygdaloideae</taxon>
        <taxon>Maleae</taxon>
        <taxon>Malus</taxon>
    </lineage>
</organism>